<sequence length="55" mass="6388">DVLPAHAFAVPHERVFYSSKETCTLRRNRISRSLLEALQVSKYSYLSDRVSFVED</sequence>
<gene>
    <name evidence="1" type="ORF">BDN70DRAFT_784343</name>
</gene>
<protein>
    <submittedName>
        <fullName evidence="1">Uncharacterized protein</fullName>
    </submittedName>
</protein>
<accession>A0A9P5ZAM3</accession>
<feature type="non-terminal residue" evidence="1">
    <location>
        <position position="55"/>
    </location>
</feature>
<dbReference type="OrthoDB" id="3262464at2759"/>
<dbReference type="AlphaFoldDB" id="A0A9P5ZAM3"/>
<evidence type="ECO:0000313" key="1">
    <source>
        <dbReference type="EMBL" id="KAF9483210.1"/>
    </source>
</evidence>
<dbReference type="EMBL" id="MU155156">
    <property type="protein sequence ID" value="KAF9483210.1"/>
    <property type="molecule type" value="Genomic_DNA"/>
</dbReference>
<evidence type="ECO:0000313" key="2">
    <source>
        <dbReference type="Proteomes" id="UP000807469"/>
    </source>
</evidence>
<organism evidence="1 2">
    <name type="scientific">Pholiota conissans</name>
    <dbReference type="NCBI Taxonomy" id="109636"/>
    <lineage>
        <taxon>Eukaryota</taxon>
        <taxon>Fungi</taxon>
        <taxon>Dikarya</taxon>
        <taxon>Basidiomycota</taxon>
        <taxon>Agaricomycotina</taxon>
        <taxon>Agaricomycetes</taxon>
        <taxon>Agaricomycetidae</taxon>
        <taxon>Agaricales</taxon>
        <taxon>Agaricineae</taxon>
        <taxon>Strophariaceae</taxon>
        <taxon>Pholiota</taxon>
    </lineage>
</organism>
<feature type="non-terminal residue" evidence="1">
    <location>
        <position position="1"/>
    </location>
</feature>
<name>A0A9P5ZAM3_9AGAR</name>
<reference evidence="1" key="1">
    <citation type="submission" date="2020-11" db="EMBL/GenBank/DDBJ databases">
        <authorList>
            <consortium name="DOE Joint Genome Institute"/>
            <person name="Ahrendt S."/>
            <person name="Riley R."/>
            <person name="Andreopoulos W."/>
            <person name="Labutti K."/>
            <person name="Pangilinan J."/>
            <person name="Ruiz-Duenas F.J."/>
            <person name="Barrasa J.M."/>
            <person name="Sanchez-Garcia M."/>
            <person name="Camarero S."/>
            <person name="Miyauchi S."/>
            <person name="Serrano A."/>
            <person name="Linde D."/>
            <person name="Babiker R."/>
            <person name="Drula E."/>
            <person name="Ayuso-Fernandez I."/>
            <person name="Pacheco R."/>
            <person name="Padilla G."/>
            <person name="Ferreira P."/>
            <person name="Barriuso J."/>
            <person name="Kellner H."/>
            <person name="Castanera R."/>
            <person name="Alfaro M."/>
            <person name="Ramirez L."/>
            <person name="Pisabarro A.G."/>
            <person name="Kuo A."/>
            <person name="Tritt A."/>
            <person name="Lipzen A."/>
            <person name="He G."/>
            <person name="Yan M."/>
            <person name="Ng V."/>
            <person name="Cullen D."/>
            <person name="Martin F."/>
            <person name="Rosso M.-N."/>
            <person name="Henrissat B."/>
            <person name="Hibbett D."/>
            <person name="Martinez A.T."/>
            <person name="Grigoriev I.V."/>
        </authorList>
    </citation>
    <scope>NUCLEOTIDE SEQUENCE</scope>
    <source>
        <strain evidence="1">CIRM-BRFM 674</strain>
    </source>
</reference>
<keyword evidence="2" id="KW-1185">Reference proteome</keyword>
<proteinExistence type="predicted"/>
<dbReference type="Proteomes" id="UP000807469">
    <property type="component" value="Unassembled WGS sequence"/>
</dbReference>
<comment type="caution">
    <text evidence="1">The sequence shown here is derived from an EMBL/GenBank/DDBJ whole genome shotgun (WGS) entry which is preliminary data.</text>
</comment>